<gene>
    <name evidence="1" type="ORF">S01H1_58029</name>
</gene>
<proteinExistence type="predicted"/>
<protein>
    <recommendedName>
        <fullName evidence="2">Amidohydrolase-related domain-containing protein</fullName>
    </recommendedName>
</protein>
<feature type="non-terminal residue" evidence="1">
    <location>
        <position position="190"/>
    </location>
</feature>
<evidence type="ECO:0008006" key="2">
    <source>
        <dbReference type="Google" id="ProtNLM"/>
    </source>
</evidence>
<sequence>MDSIRAGLIYTGTKVVENAYLAFNGKKVVGVSKAKRGTLRGRFPVVTPAFVDPHSHIGMWRAGEPINEGEGNEHMDTILALSDALDSVQMDDKAFRDAIEMGVLYSCVVPGSGNIVGGRSAVIRHYGKNTSDALFARAGVKAAFGYNPMSTVEWKGKRPSTRMGALAILRAKLDDVRLKLEKRKKARGKK</sequence>
<name>X0VDC9_9ZZZZ</name>
<dbReference type="AlphaFoldDB" id="X0VDC9"/>
<dbReference type="Gene3D" id="3.20.20.140">
    <property type="entry name" value="Metal-dependent hydrolases"/>
    <property type="match status" value="1"/>
</dbReference>
<dbReference type="InterPro" id="IPR032466">
    <property type="entry name" value="Metal_Hydrolase"/>
</dbReference>
<comment type="caution">
    <text evidence="1">The sequence shown here is derived from an EMBL/GenBank/DDBJ whole genome shotgun (WGS) entry which is preliminary data.</text>
</comment>
<dbReference type="EMBL" id="BARS01037879">
    <property type="protein sequence ID" value="GAG16365.1"/>
    <property type="molecule type" value="Genomic_DNA"/>
</dbReference>
<evidence type="ECO:0000313" key="1">
    <source>
        <dbReference type="EMBL" id="GAG16365.1"/>
    </source>
</evidence>
<reference evidence="1" key="1">
    <citation type="journal article" date="2014" name="Front. Microbiol.">
        <title>High frequency of phylogenetically diverse reductive dehalogenase-homologous genes in deep subseafloor sedimentary metagenomes.</title>
        <authorList>
            <person name="Kawai M."/>
            <person name="Futagami T."/>
            <person name="Toyoda A."/>
            <person name="Takaki Y."/>
            <person name="Nishi S."/>
            <person name="Hori S."/>
            <person name="Arai W."/>
            <person name="Tsubouchi T."/>
            <person name="Morono Y."/>
            <person name="Uchiyama I."/>
            <person name="Ito T."/>
            <person name="Fujiyama A."/>
            <person name="Inagaki F."/>
            <person name="Takami H."/>
        </authorList>
    </citation>
    <scope>NUCLEOTIDE SEQUENCE</scope>
    <source>
        <strain evidence="1">Expedition CK06-06</strain>
    </source>
</reference>
<accession>X0VDC9</accession>
<organism evidence="1">
    <name type="scientific">marine sediment metagenome</name>
    <dbReference type="NCBI Taxonomy" id="412755"/>
    <lineage>
        <taxon>unclassified sequences</taxon>
        <taxon>metagenomes</taxon>
        <taxon>ecological metagenomes</taxon>
    </lineage>
</organism>
<dbReference type="SUPFAM" id="SSF51556">
    <property type="entry name" value="Metallo-dependent hydrolases"/>
    <property type="match status" value="1"/>
</dbReference>